<protein>
    <recommendedName>
        <fullName evidence="2">SWIM-type domain-containing protein</fullName>
    </recommendedName>
</protein>
<dbReference type="EMBL" id="KZ293473">
    <property type="protein sequence ID" value="PBK61694.1"/>
    <property type="molecule type" value="Genomic_DNA"/>
</dbReference>
<proteinExistence type="predicted"/>
<organism evidence="3 4">
    <name type="scientific">Armillaria solidipes</name>
    <dbReference type="NCBI Taxonomy" id="1076256"/>
    <lineage>
        <taxon>Eukaryota</taxon>
        <taxon>Fungi</taxon>
        <taxon>Dikarya</taxon>
        <taxon>Basidiomycota</taxon>
        <taxon>Agaricomycotina</taxon>
        <taxon>Agaricomycetes</taxon>
        <taxon>Agaricomycetidae</taxon>
        <taxon>Agaricales</taxon>
        <taxon>Marasmiineae</taxon>
        <taxon>Physalacriaceae</taxon>
        <taxon>Armillaria</taxon>
    </lineage>
</organism>
<keyword evidence="1" id="KW-0862">Zinc</keyword>
<accession>A0A2H3AYA3</accession>
<evidence type="ECO:0000259" key="2">
    <source>
        <dbReference type="PROSITE" id="PS50966"/>
    </source>
</evidence>
<evidence type="ECO:0000313" key="3">
    <source>
        <dbReference type="EMBL" id="PBK61694.1"/>
    </source>
</evidence>
<feature type="non-terminal residue" evidence="3">
    <location>
        <position position="179"/>
    </location>
</feature>
<dbReference type="InterPro" id="IPR007527">
    <property type="entry name" value="Znf_SWIM"/>
</dbReference>
<keyword evidence="4" id="KW-1185">Reference proteome</keyword>
<keyword evidence="1" id="KW-0479">Metal-binding</keyword>
<gene>
    <name evidence="3" type="ORF">ARMSODRAFT_864235</name>
</gene>
<feature type="domain" description="SWIM-type" evidence="2">
    <location>
        <begin position="136"/>
        <end position="170"/>
    </location>
</feature>
<evidence type="ECO:0000256" key="1">
    <source>
        <dbReference type="PROSITE-ProRule" id="PRU00325"/>
    </source>
</evidence>
<sequence length="179" mass="20317">FTAGVRTTGRVEVENRTSKVIGGPKTSLYQLFVALNERTDGQNVKEMRQARQICREILGPFALNTIYKQMELSLCYQTEVLQLPHGVTSWKMISSFSNDSAFISTKWLLRLINGRGLNVKYLFRVRHLGPTGAEHYLAVLPDDRYICDCCMGLNLGVPCRHYFQVLSKSPNLRFNVGIV</sequence>
<dbReference type="PROSITE" id="PS50966">
    <property type="entry name" value="ZF_SWIM"/>
    <property type="match status" value="1"/>
</dbReference>
<reference evidence="4" key="1">
    <citation type="journal article" date="2017" name="Nat. Ecol. Evol.">
        <title>Genome expansion and lineage-specific genetic innovations in the forest pathogenic fungi Armillaria.</title>
        <authorList>
            <person name="Sipos G."/>
            <person name="Prasanna A.N."/>
            <person name="Walter M.C."/>
            <person name="O'Connor E."/>
            <person name="Balint B."/>
            <person name="Krizsan K."/>
            <person name="Kiss B."/>
            <person name="Hess J."/>
            <person name="Varga T."/>
            <person name="Slot J."/>
            <person name="Riley R."/>
            <person name="Boka B."/>
            <person name="Rigling D."/>
            <person name="Barry K."/>
            <person name="Lee J."/>
            <person name="Mihaltcheva S."/>
            <person name="LaButti K."/>
            <person name="Lipzen A."/>
            <person name="Waldron R."/>
            <person name="Moloney N.M."/>
            <person name="Sperisen C."/>
            <person name="Kredics L."/>
            <person name="Vagvoelgyi C."/>
            <person name="Patrignani A."/>
            <person name="Fitzpatrick D."/>
            <person name="Nagy I."/>
            <person name="Doyle S."/>
            <person name="Anderson J.B."/>
            <person name="Grigoriev I.V."/>
            <person name="Gueldener U."/>
            <person name="Muensterkoetter M."/>
            <person name="Nagy L.G."/>
        </authorList>
    </citation>
    <scope>NUCLEOTIDE SEQUENCE [LARGE SCALE GENOMIC DNA]</scope>
    <source>
        <strain evidence="4">28-4</strain>
    </source>
</reference>
<name>A0A2H3AYA3_9AGAR</name>
<feature type="non-terminal residue" evidence="3">
    <location>
        <position position="1"/>
    </location>
</feature>
<keyword evidence="1" id="KW-0863">Zinc-finger</keyword>
<dbReference type="Proteomes" id="UP000218334">
    <property type="component" value="Unassembled WGS sequence"/>
</dbReference>
<dbReference type="GO" id="GO:0008270">
    <property type="term" value="F:zinc ion binding"/>
    <property type="evidence" value="ECO:0007669"/>
    <property type="project" value="UniProtKB-KW"/>
</dbReference>
<evidence type="ECO:0000313" key="4">
    <source>
        <dbReference type="Proteomes" id="UP000218334"/>
    </source>
</evidence>
<dbReference type="AlphaFoldDB" id="A0A2H3AYA3"/>
<dbReference type="STRING" id="1076256.A0A2H3AYA3"/>